<dbReference type="Proteomes" id="UP000297025">
    <property type="component" value="Chromosome"/>
</dbReference>
<evidence type="ECO:0000313" key="2">
    <source>
        <dbReference type="Proteomes" id="UP000297025"/>
    </source>
</evidence>
<protein>
    <submittedName>
        <fullName evidence="1">DUF4185 domain-containing protein</fullName>
    </submittedName>
</protein>
<dbReference type="KEGG" id="ndp:E2C04_15535"/>
<evidence type="ECO:0000313" key="1">
    <source>
        <dbReference type="EMBL" id="QCC78246.1"/>
    </source>
</evidence>
<accession>A0A4P7UDS1</accession>
<dbReference type="AlphaFoldDB" id="A0A4P7UDS1"/>
<name>A0A4P7UDS1_9ACTN</name>
<gene>
    <name evidence="1" type="ORF">E2C04_15535</name>
</gene>
<sequence length="170" mass="19094">MEVTGDQVYVYGTSTPGGDYVFGYSLHVARTTVDDYLDESSWEYFDGRSWVRDPTQVADLIPAATGVSRVLSVFEQDGSWYAVSKQYEFIGTEMVIWKADSPTGPFVSTGPVAEIPSGQEVFQYMPLAHPDLLPRKGTVVVSWSVNAMDLEVVEQNPRLYRPRFRRVTLP</sequence>
<reference evidence="1 2" key="1">
    <citation type="journal article" date="2008" name="Int. J. Syst. Evol. Microbiol.">
        <title>Nocardioides daphniae sp. nov., isolated from Daphnia cucullata (Crustacea: Cladocera).</title>
        <authorList>
            <person name="Toth E.M."/>
            <person name="Keki Z."/>
            <person name="Homonnay Z.G."/>
            <person name="Borsodi A.K."/>
            <person name="Marialigeti K."/>
            <person name="Schumann P."/>
        </authorList>
    </citation>
    <scope>NUCLEOTIDE SEQUENCE [LARGE SCALE GENOMIC DNA]</scope>
    <source>
        <strain evidence="1 2">JCM 16608</strain>
    </source>
</reference>
<dbReference type="EMBL" id="CP038462">
    <property type="protein sequence ID" value="QCC78246.1"/>
    <property type="molecule type" value="Genomic_DNA"/>
</dbReference>
<proteinExistence type="predicted"/>
<organism evidence="1 2">
    <name type="scientific">Nocardioides daphniae</name>
    <dbReference type="NCBI Taxonomy" id="402297"/>
    <lineage>
        <taxon>Bacteria</taxon>
        <taxon>Bacillati</taxon>
        <taxon>Actinomycetota</taxon>
        <taxon>Actinomycetes</taxon>
        <taxon>Propionibacteriales</taxon>
        <taxon>Nocardioidaceae</taxon>
        <taxon>Nocardioides</taxon>
    </lineage>
</organism>